<evidence type="ECO:0000256" key="4">
    <source>
        <dbReference type="ARBA" id="ARBA00022958"/>
    </source>
</evidence>
<keyword evidence="5 8" id="KW-0560">Oxidoreductase</keyword>
<dbReference type="InterPro" id="IPR016160">
    <property type="entry name" value="Ald_DH_CS_CYS"/>
</dbReference>
<keyword evidence="11" id="KW-1185">Reference proteome</keyword>
<dbReference type="InterPro" id="IPR029510">
    <property type="entry name" value="Ald_DH_CS_GLU"/>
</dbReference>
<comment type="similarity">
    <text evidence="1 8">Belongs to the aldehyde dehydrogenase family.</text>
</comment>
<reference evidence="10 11" key="1">
    <citation type="journal article" date="2018" name="Sci. Rep.">
        <title>Rhizobium tumorigenes sp. nov., a novel plant tumorigenic bacterium isolated from cane gall tumors on thornless blackberry.</title>
        <authorList>
            <person name="Kuzmanovi N."/>
            <person name="Smalla K."/>
            <person name="Gronow S."/>
            <person name="PuBawska J."/>
        </authorList>
    </citation>
    <scope>NUCLEOTIDE SEQUENCE [LARGE SCALE GENOMIC DNA]</scope>
    <source>
        <strain evidence="10 11">1078</strain>
    </source>
</reference>
<evidence type="ECO:0000313" key="11">
    <source>
        <dbReference type="Proteomes" id="UP000249499"/>
    </source>
</evidence>
<keyword evidence="10" id="KW-0614">Plasmid</keyword>
<dbReference type="InterPro" id="IPR016163">
    <property type="entry name" value="Ald_DH_C"/>
</dbReference>
<reference evidence="11" key="2">
    <citation type="journal article" date="2023" name="MicrobiologyOpen">
        <title>Genomics of the tumorigenes clade of the family Rhizobiaceae and description of Rhizobium rhododendri sp. nov.</title>
        <authorList>
            <person name="Kuzmanovic N."/>
            <person name="diCenzo G.C."/>
            <person name="Bunk B."/>
            <person name="Sproeer C."/>
            <person name="Fruehling A."/>
            <person name="Neumann-Schaal M."/>
            <person name="Overmann J."/>
            <person name="Smalla K."/>
        </authorList>
    </citation>
    <scope>NUCLEOTIDE SEQUENCE [LARGE SCALE GENOMIC DNA]</scope>
    <source>
        <strain evidence="11">1078</strain>
        <plasmid evidence="11">pRt1078</plasmid>
    </source>
</reference>
<feature type="active site" evidence="7">
    <location>
        <position position="277"/>
    </location>
</feature>
<dbReference type="Gene3D" id="3.40.605.10">
    <property type="entry name" value="Aldehyde Dehydrogenase, Chain A, domain 1"/>
    <property type="match status" value="1"/>
</dbReference>
<dbReference type="InterPro" id="IPR016162">
    <property type="entry name" value="Ald_DH_N"/>
</dbReference>
<evidence type="ECO:0000256" key="1">
    <source>
        <dbReference type="ARBA" id="ARBA00009986"/>
    </source>
</evidence>
<protein>
    <submittedName>
        <fullName evidence="10">Aldehyde dehydrogenase family protein</fullName>
    </submittedName>
</protein>
<dbReference type="AlphaFoldDB" id="A0AAF1KR81"/>
<keyword evidence="4" id="KW-0630">Potassium</keyword>
<evidence type="ECO:0000259" key="9">
    <source>
        <dbReference type="Pfam" id="PF00171"/>
    </source>
</evidence>
<dbReference type="FunFam" id="3.40.605.10:FF:000007">
    <property type="entry name" value="NAD/NADP-dependent betaine aldehyde dehydrogenase"/>
    <property type="match status" value="1"/>
</dbReference>
<gene>
    <name evidence="10" type="ORF">PR017_18845</name>
</gene>
<dbReference type="Gene3D" id="3.40.309.10">
    <property type="entry name" value="Aldehyde Dehydrogenase, Chain A, domain 2"/>
    <property type="match status" value="1"/>
</dbReference>
<evidence type="ECO:0000256" key="3">
    <source>
        <dbReference type="ARBA" id="ARBA00022857"/>
    </source>
</evidence>
<dbReference type="FunFam" id="3.40.309.10:FF:000012">
    <property type="entry name" value="Betaine aldehyde dehydrogenase"/>
    <property type="match status" value="1"/>
</dbReference>
<dbReference type="EMBL" id="CP117256">
    <property type="protein sequence ID" value="WFR97950.1"/>
    <property type="molecule type" value="Genomic_DNA"/>
</dbReference>
<evidence type="ECO:0000313" key="10">
    <source>
        <dbReference type="EMBL" id="WFR97950.1"/>
    </source>
</evidence>
<geneLocation type="plasmid" evidence="10 11">
    <name>pRt1078</name>
</geneLocation>
<feature type="domain" description="Aldehyde dehydrogenase" evidence="9">
    <location>
        <begin position="32"/>
        <end position="500"/>
    </location>
</feature>
<sequence>MTIPIRIFEPASEGARRFLAQTEKKLLIDGAWVAAASGATFKTFDPATGKSLAELAAAGAADIDAAVSSARRAFEGDAWRGMTPSARGKLLWRIADLIDAHVDELAELETLDQGKSLKTGRLGEIPASAEQFRYYAGFTTKILGTTIPTSIGYQPPGKKIFAYTTREPIGVVAAITPWNSPMLMAAMKLAPALAAGCTVVLKPAEETSLTTLRLGELMLEAGLPRGVVNIVTGLGETAGAALTSHPGVDKVAFTGSTEVGKLIVGAARGNLKKLTLELGGKSPAIVMPDADMTMAIPGIARGIFANGGQVCVAGSRVYAHGSIYQQLVEGLAQEAAKLRLGHGLDPEVDLGPLVNRRQADHVARYVTEGASEGAEIVTGGAQDGELQTFYRPTVMTGVRQDMRMMREEIFGPVVTVTPFDDADEAITFANDSPYGLAASVWTENLGSAHRLSARIRSGTVWINCHSYFSPELPKGGHKESGWGYENGAPGLENYLETKTVCAVI</sequence>
<dbReference type="Pfam" id="PF00171">
    <property type="entry name" value="Aldedh"/>
    <property type="match status" value="1"/>
</dbReference>
<keyword evidence="6" id="KW-0558">Oxidation</keyword>
<keyword evidence="2" id="KW-0479">Metal-binding</keyword>
<name>A0AAF1KR81_9HYPH</name>
<dbReference type="GO" id="GO:0016620">
    <property type="term" value="F:oxidoreductase activity, acting on the aldehyde or oxo group of donors, NAD or NADP as acceptor"/>
    <property type="evidence" value="ECO:0007669"/>
    <property type="project" value="InterPro"/>
</dbReference>
<evidence type="ECO:0000256" key="8">
    <source>
        <dbReference type="RuleBase" id="RU003345"/>
    </source>
</evidence>
<proteinExistence type="inferred from homology"/>
<dbReference type="InterPro" id="IPR016161">
    <property type="entry name" value="Ald_DH/histidinol_DH"/>
</dbReference>
<evidence type="ECO:0000256" key="6">
    <source>
        <dbReference type="ARBA" id="ARBA00023097"/>
    </source>
</evidence>
<dbReference type="KEGG" id="rtu:PR017_18845"/>
<dbReference type="PROSITE" id="PS00687">
    <property type="entry name" value="ALDEHYDE_DEHYDR_GLU"/>
    <property type="match status" value="1"/>
</dbReference>
<evidence type="ECO:0000256" key="2">
    <source>
        <dbReference type="ARBA" id="ARBA00022723"/>
    </source>
</evidence>
<dbReference type="GO" id="GO:0046872">
    <property type="term" value="F:metal ion binding"/>
    <property type="evidence" value="ECO:0007669"/>
    <property type="project" value="UniProtKB-KW"/>
</dbReference>
<dbReference type="PROSITE" id="PS00070">
    <property type="entry name" value="ALDEHYDE_DEHYDR_CYS"/>
    <property type="match status" value="1"/>
</dbReference>
<organism evidence="10 11">
    <name type="scientific">Rhizobium tumorigenes</name>
    <dbReference type="NCBI Taxonomy" id="2041385"/>
    <lineage>
        <taxon>Bacteria</taxon>
        <taxon>Pseudomonadati</taxon>
        <taxon>Pseudomonadota</taxon>
        <taxon>Alphaproteobacteria</taxon>
        <taxon>Hyphomicrobiales</taxon>
        <taxon>Rhizobiaceae</taxon>
        <taxon>Rhizobium/Agrobacterium group</taxon>
        <taxon>Rhizobium</taxon>
    </lineage>
</organism>
<dbReference type="SUPFAM" id="SSF53720">
    <property type="entry name" value="ALDH-like"/>
    <property type="match status" value="1"/>
</dbReference>
<dbReference type="Proteomes" id="UP000249499">
    <property type="component" value="Plasmid pRt1078"/>
</dbReference>
<accession>A0AAF1KR81</accession>
<evidence type="ECO:0000256" key="5">
    <source>
        <dbReference type="ARBA" id="ARBA00023002"/>
    </source>
</evidence>
<dbReference type="RefSeq" id="WP_111222297.1">
    <property type="nucleotide sequence ID" value="NZ_CP117256.1"/>
</dbReference>
<keyword evidence="3" id="KW-0521">NADP</keyword>
<dbReference type="InterPro" id="IPR015590">
    <property type="entry name" value="Aldehyde_DH_dom"/>
</dbReference>
<evidence type="ECO:0000256" key="7">
    <source>
        <dbReference type="PROSITE-ProRule" id="PRU10007"/>
    </source>
</evidence>
<dbReference type="PANTHER" id="PTHR11699">
    <property type="entry name" value="ALDEHYDE DEHYDROGENASE-RELATED"/>
    <property type="match status" value="1"/>
</dbReference>